<dbReference type="OrthoDB" id="10253408at2759"/>
<dbReference type="CDD" id="cd02248">
    <property type="entry name" value="Peptidase_C1A"/>
    <property type="match status" value="1"/>
</dbReference>
<keyword evidence="7" id="KW-1015">Disulfide bond</keyword>
<dbReference type="InterPro" id="IPR038765">
    <property type="entry name" value="Papain-like_cys_pep_sf"/>
</dbReference>
<dbReference type="InterPro" id="IPR025661">
    <property type="entry name" value="Pept_asp_AS"/>
</dbReference>
<dbReference type="InterPro" id="IPR013201">
    <property type="entry name" value="Prot_inhib_I29"/>
</dbReference>
<dbReference type="Pfam" id="PF08246">
    <property type="entry name" value="Inhibitor_I29"/>
    <property type="match status" value="1"/>
</dbReference>
<evidence type="ECO:0000256" key="3">
    <source>
        <dbReference type="ARBA" id="ARBA00022729"/>
    </source>
</evidence>
<evidence type="ECO:0000256" key="9">
    <source>
        <dbReference type="SAM" id="MobiDB-lite"/>
    </source>
</evidence>
<evidence type="ECO:0000256" key="1">
    <source>
        <dbReference type="ARBA" id="ARBA00008455"/>
    </source>
</evidence>
<dbReference type="PROSITE" id="PS00640">
    <property type="entry name" value="THIOL_PROTEASE_ASN"/>
    <property type="match status" value="1"/>
</dbReference>
<evidence type="ECO:0000256" key="6">
    <source>
        <dbReference type="ARBA" id="ARBA00023145"/>
    </source>
</evidence>
<feature type="domain" description="Peptidase C1A papain C-terminal" evidence="11">
    <location>
        <begin position="125"/>
        <end position="336"/>
    </location>
</feature>
<dbReference type="InterPro" id="IPR000668">
    <property type="entry name" value="Peptidase_C1A_C"/>
</dbReference>
<organism evidence="13 14">
    <name type="scientific">Bodo saltans</name>
    <name type="common">Flagellated protozoan</name>
    <dbReference type="NCBI Taxonomy" id="75058"/>
    <lineage>
        <taxon>Eukaryota</taxon>
        <taxon>Discoba</taxon>
        <taxon>Euglenozoa</taxon>
        <taxon>Kinetoplastea</taxon>
        <taxon>Metakinetoplastina</taxon>
        <taxon>Eubodonida</taxon>
        <taxon>Bodonidae</taxon>
        <taxon>Bodo</taxon>
    </lineage>
</organism>
<dbReference type="PROSITE" id="PS00139">
    <property type="entry name" value="THIOL_PROTEASE_CYS"/>
    <property type="match status" value="1"/>
</dbReference>
<dbReference type="PANTHER" id="PTHR12411">
    <property type="entry name" value="CYSTEINE PROTEASE FAMILY C1-RELATED"/>
    <property type="match status" value="1"/>
</dbReference>
<keyword evidence="6" id="KW-0865">Zymogen</keyword>
<protein>
    <submittedName>
        <fullName evidence="13">Cysteine peptidase, putative</fullName>
    </submittedName>
</protein>
<keyword evidence="3 10" id="KW-0732">Signal</keyword>
<dbReference type="GO" id="GO:0008234">
    <property type="term" value="F:cysteine-type peptidase activity"/>
    <property type="evidence" value="ECO:0007669"/>
    <property type="project" value="UniProtKB-KW"/>
</dbReference>
<evidence type="ECO:0000313" key="13">
    <source>
        <dbReference type="EMBL" id="CUE71926.1"/>
    </source>
</evidence>
<dbReference type="Pfam" id="PF00112">
    <property type="entry name" value="Peptidase_C1"/>
    <property type="match status" value="1"/>
</dbReference>
<evidence type="ECO:0000256" key="7">
    <source>
        <dbReference type="ARBA" id="ARBA00023157"/>
    </source>
</evidence>
<keyword evidence="5" id="KW-0788">Thiol protease</keyword>
<keyword evidence="14" id="KW-1185">Reference proteome</keyword>
<keyword evidence="8" id="KW-0325">Glycoprotein</keyword>
<dbReference type="PRINTS" id="PR00705">
    <property type="entry name" value="PAPAIN"/>
</dbReference>
<dbReference type="InterPro" id="IPR025660">
    <property type="entry name" value="Pept_his_AS"/>
</dbReference>
<dbReference type="VEuPathDB" id="TriTrypDB:BSAL_53750"/>
<evidence type="ECO:0000256" key="4">
    <source>
        <dbReference type="ARBA" id="ARBA00022801"/>
    </source>
</evidence>
<evidence type="ECO:0000256" key="2">
    <source>
        <dbReference type="ARBA" id="ARBA00022670"/>
    </source>
</evidence>
<dbReference type="GO" id="GO:0006508">
    <property type="term" value="P:proteolysis"/>
    <property type="evidence" value="ECO:0007669"/>
    <property type="project" value="UniProtKB-KW"/>
</dbReference>
<keyword evidence="2" id="KW-0645">Protease</keyword>
<keyword evidence="4" id="KW-0378">Hydrolase</keyword>
<dbReference type="InterPro" id="IPR013128">
    <property type="entry name" value="Peptidase_C1A"/>
</dbReference>
<evidence type="ECO:0000256" key="5">
    <source>
        <dbReference type="ARBA" id="ARBA00022807"/>
    </source>
</evidence>
<sequence length="373" mass="38715">MASFSRCSSALLMVAMCVASAAALSTTAEERNAALFASFKSRFNKTYPGAAAEATRYEIFVANLARAAEHGKANPKAKFGVNAYSDLTEEEFRRTHRNAAPMFEALLARRPAVAPLFTQEQVSAAASSIDWRTKGAVTYVKNQLNCGGCYAFSTTGNIEGQWFLAGNPLTALSEQEILSCDTLDGGCGGGTMDTAMTWLVQNQGGKIATEASYPFTSGSGSVAACALPRTTGATITGHVDLPANEDQMATWMSTKGPISIAVDSTSFQTYNGGILTNCISKKLDHAILAVGYNNAASTPYWIVKNSWGTSWGEDGYIYIAKGSNQCLLDSYPSSAVVGGSSASSSGSAPSPASSGSGPAPASSSSAAASSSSW</sequence>
<dbReference type="FunFam" id="3.90.70.10:FF:000138">
    <property type="entry name" value="Cruzipain"/>
    <property type="match status" value="1"/>
</dbReference>
<dbReference type="SMART" id="SM00645">
    <property type="entry name" value="Pept_C1"/>
    <property type="match status" value="1"/>
</dbReference>
<dbReference type="OMA" id="EALWGIR"/>
<gene>
    <name evidence="13" type="ORF">BSAL_53750</name>
</gene>
<reference evidence="14" key="1">
    <citation type="submission" date="2015-09" db="EMBL/GenBank/DDBJ databases">
        <authorList>
            <consortium name="Pathogen Informatics"/>
        </authorList>
    </citation>
    <scope>NUCLEOTIDE SEQUENCE [LARGE SCALE GENOMIC DNA]</scope>
    <source>
        <strain evidence="14">Lake Konstanz</strain>
    </source>
</reference>
<dbReference type="Gene3D" id="3.90.70.10">
    <property type="entry name" value="Cysteine proteinases"/>
    <property type="match status" value="1"/>
</dbReference>
<dbReference type="SMART" id="SM00848">
    <property type="entry name" value="Inhibitor_I29"/>
    <property type="match status" value="1"/>
</dbReference>
<dbReference type="Gene3D" id="1.10.287.2250">
    <property type="match status" value="1"/>
</dbReference>
<evidence type="ECO:0000256" key="10">
    <source>
        <dbReference type="SAM" id="SignalP"/>
    </source>
</evidence>
<feature type="region of interest" description="Disordered" evidence="9">
    <location>
        <begin position="334"/>
        <end position="373"/>
    </location>
</feature>
<dbReference type="Proteomes" id="UP000051952">
    <property type="component" value="Unassembled WGS sequence"/>
</dbReference>
<accession>A0A0S4IMD3</accession>
<proteinExistence type="inferred from homology"/>
<name>A0A0S4IMD3_BODSA</name>
<dbReference type="PROSITE" id="PS00639">
    <property type="entry name" value="THIOL_PROTEASE_HIS"/>
    <property type="match status" value="1"/>
</dbReference>
<dbReference type="InterPro" id="IPR039417">
    <property type="entry name" value="Peptidase_C1A_papain-like"/>
</dbReference>
<comment type="similarity">
    <text evidence="1">Belongs to the peptidase C1 family.</text>
</comment>
<evidence type="ECO:0000259" key="12">
    <source>
        <dbReference type="SMART" id="SM00848"/>
    </source>
</evidence>
<feature type="domain" description="Cathepsin propeptide inhibitor" evidence="12">
    <location>
        <begin position="36"/>
        <end position="92"/>
    </location>
</feature>
<dbReference type="EMBL" id="CYKH01000115">
    <property type="protein sequence ID" value="CUE71926.1"/>
    <property type="molecule type" value="Genomic_DNA"/>
</dbReference>
<feature type="chain" id="PRO_5018636581" evidence="10">
    <location>
        <begin position="24"/>
        <end position="373"/>
    </location>
</feature>
<dbReference type="AlphaFoldDB" id="A0A0S4IMD3"/>
<feature type="signal peptide" evidence="10">
    <location>
        <begin position="1"/>
        <end position="23"/>
    </location>
</feature>
<dbReference type="InterPro" id="IPR000169">
    <property type="entry name" value="Pept_cys_AS"/>
</dbReference>
<evidence type="ECO:0000313" key="14">
    <source>
        <dbReference type="Proteomes" id="UP000051952"/>
    </source>
</evidence>
<dbReference type="SUPFAM" id="SSF54001">
    <property type="entry name" value="Cysteine proteinases"/>
    <property type="match status" value="1"/>
</dbReference>
<evidence type="ECO:0000256" key="8">
    <source>
        <dbReference type="ARBA" id="ARBA00023180"/>
    </source>
</evidence>
<evidence type="ECO:0000259" key="11">
    <source>
        <dbReference type="SMART" id="SM00645"/>
    </source>
</evidence>